<dbReference type="GO" id="GO:0005524">
    <property type="term" value="F:ATP binding"/>
    <property type="evidence" value="ECO:0007669"/>
    <property type="project" value="UniProtKB-KW"/>
</dbReference>
<evidence type="ECO:0000256" key="3">
    <source>
        <dbReference type="SAM" id="Phobius"/>
    </source>
</evidence>
<name>A0A0A9HW38_ARUDO</name>
<dbReference type="AlphaFoldDB" id="A0A0A9HW38"/>
<keyword evidence="2" id="KW-0067">ATP-binding</keyword>
<organism evidence="4">
    <name type="scientific">Arundo donax</name>
    <name type="common">Giant reed</name>
    <name type="synonym">Donax arundinaceus</name>
    <dbReference type="NCBI Taxonomy" id="35708"/>
    <lineage>
        <taxon>Eukaryota</taxon>
        <taxon>Viridiplantae</taxon>
        <taxon>Streptophyta</taxon>
        <taxon>Embryophyta</taxon>
        <taxon>Tracheophyta</taxon>
        <taxon>Spermatophyta</taxon>
        <taxon>Magnoliopsida</taxon>
        <taxon>Liliopsida</taxon>
        <taxon>Poales</taxon>
        <taxon>Poaceae</taxon>
        <taxon>PACMAD clade</taxon>
        <taxon>Arundinoideae</taxon>
        <taxon>Arundineae</taxon>
        <taxon>Arundo</taxon>
    </lineage>
</organism>
<feature type="transmembrane region" description="Helical" evidence="3">
    <location>
        <begin position="63"/>
        <end position="83"/>
    </location>
</feature>
<keyword evidence="3" id="KW-0472">Membrane</keyword>
<evidence type="ECO:0000313" key="4">
    <source>
        <dbReference type="EMBL" id="JAE37093.1"/>
    </source>
</evidence>
<sequence>MDFLCPADPTVWDGRRFAPCFADLVLGFAGNVIVAAAAVALFLFKRNAPRTQNARRGLPEKLFVFGVPGFAACLSLLGLTMLIKKKFDGNGVENYELFFKCSQFITWMSVILVCANGPWFEILCNPIMCFCWILKILLEIPHLQYKLTLPKEMTSFMEIVSFSAASTFGLFVIVAAVLGRSRNKRKVNSIEAPLVPNNEKAESETTNLVNKDHNLWELLTFKFVNPMMNIGITRQLDFTDLLELPAELRAASCYEKLLSSWTVEYQNYHDRSSLLRAMFGAYGWTYLRLGLLKVINDSINFVSPLLLNKFIRFLQQGIIS</sequence>
<feature type="transmembrane region" description="Helical" evidence="3">
    <location>
        <begin position="95"/>
        <end position="115"/>
    </location>
</feature>
<dbReference type="PANTHER" id="PTHR24223">
    <property type="entry name" value="ATP-BINDING CASSETTE SUB-FAMILY C"/>
    <property type="match status" value="1"/>
</dbReference>
<feature type="transmembrane region" description="Helical" evidence="3">
    <location>
        <begin position="24"/>
        <end position="43"/>
    </location>
</feature>
<dbReference type="GO" id="GO:0042626">
    <property type="term" value="F:ATPase-coupled transmembrane transporter activity"/>
    <property type="evidence" value="ECO:0007669"/>
    <property type="project" value="TreeGrafter"/>
</dbReference>
<feature type="transmembrane region" description="Helical" evidence="3">
    <location>
        <begin position="160"/>
        <end position="179"/>
    </location>
</feature>
<dbReference type="EMBL" id="GBRH01160803">
    <property type="protein sequence ID" value="JAE37093.1"/>
    <property type="molecule type" value="Transcribed_RNA"/>
</dbReference>
<keyword evidence="1" id="KW-0547">Nucleotide-binding</keyword>
<protein>
    <recommendedName>
        <fullName evidence="5">ABC transmembrane type-1 domain-containing protein</fullName>
    </recommendedName>
</protein>
<evidence type="ECO:0008006" key="5">
    <source>
        <dbReference type="Google" id="ProtNLM"/>
    </source>
</evidence>
<feature type="transmembrane region" description="Helical" evidence="3">
    <location>
        <begin position="122"/>
        <end position="140"/>
    </location>
</feature>
<accession>A0A0A9HW38</accession>
<evidence type="ECO:0000256" key="1">
    <source>
        <dbReference type="ARBA" id="ARBA00022741"/>
    </source>
</evidence>
<dbReference type="GO" id="GO:0016020">
    <property type="term" value="C:membrane"/>
    <property type="evidence" value="ECO:0007669"/>
    <property type="project" value="TreeGrafter"/>
</dbReference>
<dbReference type="InterPro" id="IPR050173">
    <property type="entry name" value="ABC_transporter_C-like"/>
</dbReference>
<proteinExistence type="predicted"/>
<reference evidence="4" key="1">
    <citation type="submission" date="2014-09" db="EMBL/GenBank/DDBJ databases">
        <authorList>
            <person name="Magalhaes I.L.F."/>
            <person name="Oliveira U."/>
            <person name="Santos F.R."/>
            <person name="Vidigal T.H.D.A."/>
            <person name="Brescovit A.D."/>
            <person name="Santos A.J."/>
        </authorList>
    </citation>
    <scope>NUCLEOTIDE SEQUENCE</scope>
    <source>
        <tissue evidence="4">Shoot tissue taken approximately 20 cm above the soil surface</tissue>
    </source>
</reference>
<keyword evidence="3" id="KW-1133">Transmembrane helix</keyword>
<reference evidence="4" key="2">
    <citation type="journal article" date="2015" name="Data Brief">
        <title>Shoot transcriptome of the giant reed, Arundo donax.</title>
        <authorList>
            <person name="Barrero R.A."/>
            <person name="Guerrero F.D."/>
            <person name="Moolhuijzen P."/>
            <person name="Goolsby J.A."/>
            <person name="Tidwell J."/>
            <person name="Bellgard S.E."/>
            <person name="Bellgard M.I."/>
        </authorList>
    </citation>
    <scope>NUCLEOTIDE SEQUENCE</scope>
    <source>
        <tissue evidence="4">Shoot tissue taken approximately 20 cm above the soil surface</tissue>
    </source>
</reference>
<keyword evidence="3" id="KW-0812">Transmembrane</keyword>
<evidence type="ECO:0000256" key="2">
    <source>
        <dbReference type="ARBA" id="ARBA00022840"/>
    </source>
</evidence>
<dbReference type="PANTHER" id="PTHR24223:SF330">
    <property type="entry name" value="ATP-BINDING CASSETTE SUB-FAMILY C MEMBER 10"/>
    <property type="match status" value="1"/>
</dbReference>